<evidence type="ECO:0000259" key="2">
    <source>
        <dbReference type="Pfam" id="PF13472"/>
    </source>
</evidence>
<dbReference type="InterPro" id="IPR013830">
    <property type="entry name" value="SGNH_hydro"/>
</dbReference>
<dbReference type="InterPro" id="IPR036514">
    <property type="entry name" value="SGNH_hydro_sf"/>
</dbReference>
<evidence type="ECO:0000313" key="4">
    <source>
        <dbReference type="Proteomes" id="UP001335737"/>
    </source>
</evidence>
<name>A0ABU6KJ29_9BACI</name>
<evidence type="ECO:0000256" key="1">
    <source>
        <dbReference type="SAM" id="MobiDB-lite"/>
    </source>
</evidence>
<dbReference type="PANTHER" id="PTHR30383">
    <property type="entry name" value="THIOESTERASE 1/PROTEASE 1/LYSOPHOSPHOLIPASE L1"/>
    <property type="match status" value="1"/>
</dbReference>
<dbReference type="RefSeq" id="WP_327607952.1">
    <property type="nucleotide sequence ID" value="NZ_JARZFX010000006.1"/>
</dbReference>
<dbReference type="EMBL" id="JARZFX010000006">
    <property type="protein sequence ID" value="MEC5424384.1"/>
    <property type="molecule type" value="Genomic_DNA"/>
</dbReference>
<dbReference type="GO" id="GO:0016787">
    <property type="term" value="F:hydrolase activity"/>
    <property type="evidence" value="ECO:0007669"/>
    <property type="project" value="UniProtKB-KW"/>
</dbReference>
<organism evidence="3 4">
    <name type="scientific">Virgibacillus tibetensis</name>
    <dbReference type="NCBI Taxonomy" id="3042313"/>
    <lineage>
        <taxon>Bacteria</taxon>
        <taxon>Bacillati</taxon>
        <taxon>Bacillota</taxon>
        <taxon>Bacilli</taxon>
        <taxon>Bacillales</taxon>
        <taxon>Bacillaceae</taxon>
        <taxon>Virgibacillus</taxon>
    </lineage>
</organism>
<feature type="region of interest" description="Disordered" evidence="1">
    <location>
        <begin position="33"/>
        <end position="72"/>
    </location>
</feature>
<keyword evidence="4" id="KW-1185">Reference proteome</keyword>
<sequence length="299" mass="33795">MKKVSLIITGIALLLIVTGIFVLMNKPASTFDNVTIPEEDEIDEETPEEQPQEDEEDQEQAEDNENEESDPRQFTTVIAEAVQSTIDFFSTRETHVVAIGDSLTQGVGGNQEQGGYVGILDRTINENEQLVTFDNFGVRGNRSGQLLDRLDNPEIESAVADSDIVLITIGANDIMQVVKENFANINLGDFVEERARYEERLEQILTKIRNINPNTEIYLVGFYNPFEQYFGDIEELGIIVEDWNRTGRTMAGNRDNVTFIPTADLFEGSDEVLFAEDNFHPNDLGYKRIARRVLEYLTN</sequence>
<keyword evidence="3" id="KW-0378">Hydrolase</keyword>
<dbReference type="Proteomes" id="UP001335737">
    <property type="component" value="Unassembled WGS sequence"/>
</dbReference>
<dbReference type="InterPro" id="IPR051532">
    <property type="entry name" value="Ester_Hydrolysis_Enzymes"/>
</dbReference>
<dbReference type="PANTHER" id="PTHR30383:SF27">
    <property type="entry name" value="SPORE GERMINATION LIPASE LIPC"/>
    <property type="match status" value="1"/>
</dbReference>
<dbReference type="Gene3D" id="3.40.50.1110">
    <property type="entry name" value="SGNH hydrolase"/>
    <property type="match status" value="1"/>
</dbReference>
<reference evidence="3 4" key="1">
    <citation type="journal article" date="2024" name="Int. J. Syst. Evol. Microbiol.">
        <title>Virgibacillus tibetensis sp. nov., isolated from salt lake on the Tibetan Plateau of China.</title>
        <authorList>
            <person name="Phurbu D."/>
            <person name="Liu Z.-X."/>
            <person name="Wang R."/>
            <person name="Zheng Y.-Y."/>
            <person name="Liu H.-C."/>
            <person name="Zhou Y.-G."/>
            <person name="Yu Y.-J."/>
            <person name="Li A.-H."/>
        </authorList>
    </citation>
    <scope>NUCLEOTIDE SEQUENCE [LARGE SCALE GENOMIC DNA]</scope>
    <source>
        <strain evidence="3 4">C22-A2</strain>
    </source>
</reference>
<protein>
    <submittedName>
        <fullName evidence="3">SGNH/GDSL hydrolase family protein</fullName>
    </submittedName>
</protein>
<gene>
    <name evidence="3" type="ORF">QGM71_12865</name>
</gene>
<proteinExistence type="predicted"/>
<feature type="compositionally biased region" description="Acidic residues" evidence="1">
    <location>
        <begin position="37"/>
        <end position="68"/>
    </location>
</feature>
<evidence type="ECO:0000313" key="3">
    <source>
        <dbReference type="EMBL" id="MEC5424384.1"/>
    </source>
</evidence>
<feature type="domain" description="SGNH hydrolase-type esterase" evidence="2">
    <location>
        <begin position="98"/>
        <end position="288"/>
    </location>
</feature>
<dbReference type="CDD" id="cd04506">
    <property type="entry name" value="SGNH_hydrolase_YpmR_like"/>
    <property type="match status" value="1"/>
</dbReference>
<accession>A0ABU6KJ29</accession>
<dbReference type="Pfam" id="PF13472">
    <property type="entry name" value="Lipase_GDSL_2"/>
    <property type="match status" value="1"/>
</dbReference>
<comment type="caution">
    <text evidence="3">The sequence shown here is derived from an EMBL/GenBank/DDBJ whole genome shotgun (WGS) entry which is preliminary data.</text>
</comment>
<dbReference type="SUPFAM" id="SSF52266">
    <property type="entry name" value="SGNH hydrolase"/>
    <property type="match status" value="1"/>
</dbReference>